<accession>A0ABM6WJN6</accession>
<dbReference type="EMBL" id="CP021130">
    <property type="protein sequence ID" value="AWR87343.1"/>
    <property type="molecule type" value="Genomic_DNA"/>
</dbReference>
<evidence type="ECO:0000256" key="3">
    <source>
        <dbReference type="ARBA" id="ARBA00022481"/>
    </source>
</evidence>
<dbReference type="RefSeq" id="WP_027888246.1">
    <property type="nucleotide sequence ID" value="NZ_CP021130.1"/>
</dbReference>
<dbReference type="InterPro" id="IPR045584">
    <property type="entry name" value="Pilin-like"/>
</dbReference>
<name>A0ABM6WJN6_9DEIN</name>
<keyword evidence="4 9" id="KW-0812">Transmembrane</keyword>
<sequence length="115" mass="12279">MPTRPGFTLIELLIVIAIIGILAAVLLPNLLHARNAAFLRAEQMYLRNVVYAANAYLSENVLASTLPTDCMNGFSAGSYQVQPLARPTLTFCQVLVYGATATVSYSGLSGTGQMP</sequence>
<dbReference type="NCBIfam" id="TIGR02532">
    <property type="entry name" value="IV_pilin_GFxxxE"/>
    <property type="match status" value="1"/>
</dbReference>
<keyword evidence="3" id="KW-0488">Methylation</keyword>
<dbReference type="PANTHER" id="PTHR30093">
    <property type="entry name" value="GENERAL SECRETION PATHWAY PROTEIN G"/>
    <property type="match status" value="1"/>
</dbReference>
<evidence type="ECO:0000256" key="2">
    <source>
        <dbReference type="ARBA" id="ARBA00004418"/>
    </source>
</evidence>
<evidence type="ECO:0000256" key="4">
    <source>
        <dbReference type="ARBA" id="ARBA00022692"/>
    </source>
</evidence>
<keyword evidence="11" id="KW-1185">Reference proteome</keyword>
<gene>
    <name evidence="10" type="ORF">Mtai_v1c21110</name>
</gene>
<evidence type="ECO:0000256" key="5">
    <source>
        <dbReference type="ARBA" id="ARBA00022764"/>
    </source>
</evidence>
<evidence type="ECO:0000256" key="7">
    <source>
        <dbReference type="ARBA" id="ARBA00023136"/>
    </source>
</evidence>
<evidence type="ECO:0000313" key="10">
    <source>
        <dbReference type="EMBL" id="AWR87343.1"/>
    </source>
</evidence>
<evidence type="ECO:0000256" key="9">
    <source>
        <dbReference type="SAM" id="Phobius"/>
    </source>
</evidence>
<feature type="transmembrane region" description="Helical" evidence="9">
    <location>
        <begin position="12"/>
        <end position="31"/>
    </location>
</feature>
<evidence type="ECO:0000256" key="6">
    <source>
        <dbReference type="ARBA" id="ARBA00022989"/>
    </source>
</evidence>
<evidence type="ECO:0000256" key="8">
    <source>
        <dbReference type="ARBA" id="ARBA00023237"/>
    </source>
</evidence>
<protein>
    <submittedName>
        <fullName evidence="10">Uncharacterized protein</fullName>
    </submittedName>
</protein>
<dbReference type="PANTHER" id="PTHR30093:SF44">
    <property type="entry name" value="TYPE II SECRETION SYSTEM CORE PROTEIN G"/>
    <property type="match status" value="1"/>
</dbReference>
<keyword evidence="6 9" id="KW-1133">Transmembrane helix</keyword>
<organism evidence="10 11">
    <name type="scientific">Meiothermus taiwanensis WR-220</name>
    <dbReference type="NCBI Taxonomy" id="1339250"/>
    <lineage>
        <taxon>Bacteria</taxon>
        <taxon>Thermotogati</taxon>
        <taxon>Deinococcota</taxon>
        <taxon>Deinococci</taxon>
        <taxon>Thermales</taxon>
        <taxon>Thermaceae</taxon>
        <taxon>Meiothermus</taxon>
    </lineage>
</organism>
<proteinExistence type="predicted"/>
<evidence type="ECO:0000313" key="11">
    <source>
        <dbReference type="Proteomes" id="UP000263013"/>
    </source>
</evidence>
<dbReference type="SUPFAM" id="SSF54523">
    <property type="entry name" value="Pili subunits"/>
    <property type="match status" value="1"/>
</dbReference>
<reference evidence="10 11" key="1">
    <citation type="submission" date="2017-05" db="EMBL/GenBank/DDBJ databases">
        <title>Complete genome sequence of Meiothermus taiwanensis WR-220.</title>
        <authorList>
            <person name="Wu W.-L."/>
            <person name="Lo W.-S."/>
            <person name="Kuo C.-H."/>
            <person name="Wu S.-H."/>
        </authorList>
    </citation>
    <scope>NUCLEOTIDE SEQUENCE [LARGE SCALE GENOMIC DNA]</scope>
    <source>
        <strain evidence="10 11">WR-220</strain>
    </source>
</reference>
<keyword evidence="8" id="KW-0998">Cell outer membrane</keyword>
<keyword evidence="5" id="KW-0574">Periplasm</keyword>
<comment type="subcellular location">
    <subcellularLocation>
        <location evidence="1">Cell outer membrane</location>
        <topology evidence="1">Single-pass membrane protein</topology>
    </subcellularLocation>
    <subcellularLocation>
        <location evidence="2">Periplasm</location>
    </subcellularLocation>
</comment>
<dbReference type="Proteomes" id="UP000263013">
    <property type="component" value="Chromosome"/>
</dbReference>
<dbReference type="Pfam" id="PF07963">
    <property type="entry name" value="N_methyl"/>
    <property type="match status" value="1"/>
</dbReference>
<evidence type="ECO:0000256" key="1">
    <source>
        <dbReference type="ARBA" id="ARBA00004203"/>
    </source>
</evidence>
<keyword evidence="7 9" id="KW-0472">Membrane</keyword>
<dbReference type="InterPro" id="IPR012902">
    <property type="entry name" value="N_methyl_site"/>
</dbReference>
<dbReference type="Gene3D" id="3.30.700.10">
    <property type="entry name" value="Glycoprotein, Type 4 Pilin"/>
    <property type="match status" value="1"/>
</dbReference>